<feature type="domain" description="Glycosyl hydrolase family 13 catalytic" evidence="1">
    <location>
        <begin position="2"/>
        <end position="134"/>
    </location>
</feature>
<evidence type="ECO:0000313" key="2">
    <source>
        <dbReference type="EMBL" id="GES34173.1"/>
    </source>
</evidence>
<dbReference type="PANTHER" id="PTHR10357">
    <property type="entry name" value="ALPHA-AMYLASE FAMILY MEMBER"/>
    <property type="match status" value="1"/>
</dbReference>
<proteinExistence type="predicted"/>
<evidence type="ECO:0000313" key="3">
    <source>
        <dbReference type="Proteomes" id="UP000325598"/>
    </source>
</evidence>
<dbReference type="SUPFAM" id="SSF51445">
    <property type="entry name" value="(Trans)glycosidases"/>
    <property type="match status" value="1"/>
</dbReference>
<gene>
    <name evidence="2" type="ORF">San01_66610</name>
</gene>
<reference evidence="2 3" key="1">
    <citation type="submission" date="2019-10" db="EMBL/GenBank/DDBJ databases">
        <title>Whole genome shotgun sequence of Streptomyces angustmyceticus NBRC 3934.</title>
        <authorList>
            <person name="Hosoyama A."/>
            <person name="Ichikawa N."/>
            <person name="Kimura A."/>
            <person name="Kitahashi Y."/>
            <person name="Komaki H."/>
            <person name="Uohara A."/>
        </authorList>
    </citation>
    <scope>NUCLEOTIDE SEQUENCE [LARGE SCALE GENOMIC DNA]</scope>
    <source>
        <strain evidence="2 3">NBRC 3934</strain>
    </source>
</reference>
<dbReference type="Proteomes" id="UP000325598">
    <property type="component" value="Unassembled WGS sequence"/>
</dbReference>
<dbReference type="Gene3D" id="3.20.20.80">
    <property type="entry name" value="Glycosidases"/>
    <property type="match status" value="1"/>
</dbReference>
<dbReference type="InterPro" id="IPR017853">
    <property type="entry name" value="GH"/>
</dbReference>
<keyword evidence="3" id="KW-1185">Reference proteome</keyword>
<comment type="caution">
    <text evidence="2">The sequence shown here is derived from an EMBL/GenBank/DDBJ whole genome shotgun (WGS) entry which is preliminary data.</text>
</comment>
<dbReference type="EMBL" id="BLAG01000025">
    <property type="protein sequence ID" value="GES34173.1"/>
    <property type="molecule type" value="Genomic_DNA"/>
</dbReference>
<protein>
    <recommendedName>
        <fullName evidence="1">Glycosyl hydrolase family 13 catalytic domain-containing protein</fullName>
    </recommendedName>
</protein>
<sequence length="203" mass="21529">MLSNHDVVRHTTRLGGGPDRARAASLLMLALPGSAYLYQGEELGLPEVTDLPDEVRQDPSFFRDTGQEGLRDGCRVPLPWSGDRAPYGFGDGGSWLPQPADWAPLTVAAQTGDPASTLELYRTALALRRAHPGLGAGDAVEWLAAPDGVLAFRRPGGLVCTANTTAAPVRLPAPGRLLLASGPLDDARGDVELPADTTAWWEE</sequence>
<organism evidence="2 3">
    <name type="scientific">Streptomyces angustmyceticus</name>
    <dbReference type="NCBI Taxonomy" id="285578"/>
    <lineage>
        <taxon>Bacteria</taxon>
        <taxon>Bacillati</taxon>
        <taxon>Actinomycetota</taxon>
        <taxon>Actinomycetes</taxon>
        <taxon>Kitasatosporales</taxon>
        <taxon>Streptomycetaceae</taxon>
        <taxon>Streptomyces</taxon>
    </lineage>
</organism>
<dbReference type="Pfam" id="PF00128">
    <property type="entry name" value="Alpha-amylase"/>
    <property type="match status" value="1"/>
</dbReference>
<dbReference type="InterPro" id="IPR006047">
    <property type="entry name" value="GH13_cat_dom"/>
</dbReference>
<dbReference type="GO" id="GO:0004556">
    <property type="term" value="F:alpha-amylase activity"/>
    <property type="evidence" value="ECO:0007669"/>
    <property type="project" value="TreeGrafter"/>
</dbReference>
<dbReference type="PANTHER" id="PTHR10357:SF179">
    <property type="entry name" value="NEUTRAL AND BASIC AMINO ACID TRANSPORT PROTEIN RBAT"/>
    <property type="match status" value="1"/>
</dbReference>
<evidence type="ECO:0000259" key="1">
    <source>
        <dbReference type="Pfam" id="PF00128"/>
    </source>
</evidence>
<dbReference type="AlphaFoldDB" id="A0A5J4LJD4"/>
<name>A0A5J4LJD4_9ACTN</name>
<dbReference type="GO" id="GO:0009313">
    <property type="term" value="P:oligosaccharide catabolic process"/>
    <property type="evidence" value="ECO:0007669"/>
    <property type="project" value="TreeGrafter"/>
</dbReference>
<accession>A0A5J4LJD4</accession>